<comment type="caution">
    <text evidence="6">The sequence shown here is derived from an EMBL/GenBank/DDBJ whole genome shotgun (WGS) entry which is preliminary data.</text>
</comment>
<keyword evidence="4" id="KW-0012">Acyltransferase</keyword>
<keyword evidence="2" id="KW-0963">Cytoplasm</keyword>
<feature type="domain" description="Poly-beta-hydroxybutyrate polymerase N-terminal" evidence="5">
    <location>
        <begin position="47"/>
        <end position="214"/>
    </location>
</feature>
<evidence type="ECO:0000256" key="4">
    <source>
        <dbReference type="ARBA" id="ARBA00023315"/>
    </source>
</evidence>
<reference evidence="6 7" key="1">
    <citation type="submission" date="2019-03" db="EMBL/GenBank/DDBJ databases">
        <title>Genomic Encyclopedia of Type Strains, Phase IV (KMG-IV): sequencing the most valuable type-strain genomes for metagenomic binning, comparative biology and taxonomic classification.</title>
        <authorList>
            <person name="Goeker M."/>
        </authorList>
    </citation>
    <scope>NUCLEOTIDE SEQUENCE [LARGE SCALE GENOMIC DNA]</scope>
    <source>
        <strain evidence="6 7">DSM 100048</strain>
    </source>
</reference>
<gene>
    <name evidence="6" type="ORF">EV686_10927</name>
</gene>
<dbReference type="InterPro" id="IPR029058">
    <property type="entry name" value="AB_hydrolase_fold"/>
</dbReference>
<dbReference type="Gene3D" id="3.40.50.1820">
    <property type="entry name" value="alpha/beta hydrolase"/>
    <property type="match status" value="1"/>
</dbReference>
<comment type="subcellular location">
    <subcellularLocation>
        <location evidence="1">Cytoplasm</location>
    </subcellularLocation>
</comment>
<evidence type="ECO:0000256" key="3">
    <source>
        <dbReference type="ARBA" id="ARBA00022679"/>
    </source>
</evidence>
<dbReference type="EMBL" id="SMBX01000009">
    <property type="protein sequence ID" value="TCU94476.1"/>
    <property type="molecule type" value="Genomic_DNA"/>
</dbReference>
<dbReference type="SUPFAM" id="SSF53474">
    <property type="entry name" value="alpha/beta-Hydrolases"/>
    <property type="match status" value="1"/>
</dbReference>
<dbReference type="Pfam" id="PF07167">
    <property type="entry name" value="PhaC_N"/>
    <property type="match status" value="1"/>
</dbReference>
<evidence type="ECO:0000256" key="2">
    <source>
        <dbReference type="ARBA" id="ARBA00022490"/>
    </source>
</evidence>
<dbReference type="InterPro" id="IPR010941">
    <property type="entry name" value="PhaC_N"/>
</dbReference>
<dbReference type="GO" id="GO:0005737">
    <property type="term" value="C:cytoplasm"/>
    <property type="evidence" value="ECO:0007669"/>
    <property type="project" value="UniProtKB-SubCell"/>
</dbReference>
<dbReference type="GO" id="GO:0016746">
    <property type="term" value="F:acyltransferase activity"/>
    <property type="evidence" value="ECO:0007669"/>
    <property type="project" value="UniProtKB-KW"/>
</dbReference>
<keyword evidence="7" id="KW-1185">Reference proteome</keyword>
<dbReference type="GO" id="GO:0042619">
    <property type="term" value="P:poly-hydroxybutyrate biosynthetic process"/>
    <property type="evidence" value="ECO:0007669"/>
    <property type="project" value="InterPro"/>
</dbReference>
<evidence type="ECO:0000259" key="5">
    <source>
        <dbReference type="Pfam" id="PF07167"/>
    </source>
</evidence>
<name>A0A4R3URF0_9BURK</name>
<sequence>MKAQQTSQWPVPVSIAPDTLTEIQSELARDWAQVCEKAQQGQLECPKDRRFSGEAWAASQPALLAAHSYLLSARTMFRMVDAASVPDAVRSRLRFSVMQWVEAMSPTNFLASNPEALGLFLQTQGESLQAGMRNLLSDLQKGRLSQTDESGFRLGENLAASQGAVVFENRLMQVIQYAPSTPSVHARPLLMVPPCINKFYILDLQPGNSLVEYAVSQGLTVFMISWRNPLPNEDGGIDACTWEDYLEEGVLTAVKVAGAISGQKQINALGFCVGGTMLASALALAKARGESPVAALTLLTTMLDFCDTGVLDVFVDELHAQWRERQLGAGGLMSARELNTTFSFLRPSELVWNYVADNYLKGRQPAPFDILYWNADSTNLPGPFFTWYFRNTYLENRLKDPGGVSVGGVPIDLGAIDVPCYLYGSREDHIVPWRSAYLSGRALGAPVRFVLGASGHIAGVVNPPSRNKRSYQVAGGESVDMSQEPDNWLERTDTIAGSWWPDLARWLKTHSGPMRKARTRLGSTRYPVIEDAPGRYVRVRAT</sequence>
<protein>
    <submittedName>
        <fullName evidence="6">Polyhydroxyalkanoate synthase</fullName>
    </submittedName>
</protein>
<dbReference type="RefSeq" id="WP_132477774.1">
    <property type="nucleotide sequence ID" value="NZ_JBHRVM010000001.1"/>
</dbReference>
<dbReference type="PANTHER" id="PTHR36837:SF5">
    <property type="entry name" value="POLY-3-HYDROXYBUTYRATE SYNTHASE"/>
    <property type="match status" value="1"/>
</dbReference>
<dbReference type="InterPro" id="IPR051321">
    <property type="entry name" value="PHA/PHB_synthase"/>
</dbReference>
<dbReference type="PANTHER" id="PTHR36837">
    <property type="entry name" value="POLY(3-HYDROXYALKANOATE) POLYMERASE SUBUNIT PHAC"/>
    <property type="match status" value="1"/>
</dbReference>
<dbReference type="OrthoDB" id="7208816at2"/>
<evidence type="ECO:0000256" key="1">
    <source>
        <dbReference type="ARBA" id="ARBA00004496"/>
    </source>
</evidence>
<dbReference type="InterPro" id="IPR010963">
    <property type="entry name" value="PHA_synth_I"/>
</dbReference>
<organism evidence="6 7">
    <name type="scientific">Paracandidimonas soli</name>
    <dbReference type="NCBI Taxonomy" id="1917182"/>
    <lineage>
        <taxon>Bacteria</taxon>
        <taxon>Pseudomonadati</taxon>
        <taxon>Pseudomonadota</taxon>
        <taxon>Betaproteobacteria</taxon>
        <taxon>Burkholderiales</taxon>
        <taxon>Alcaligenaceae</taxon>
        <taxon>Paracandidimonas</taxon>
    </lineage>
</organism>
<dbReference type="Proteomes" id="UP000294692">
    <property type="component" value="Unassembled WGS sequence"/>
</dbReference>
<evidence type="ECO:0000313" key="6">
    <source>
        <dbReference type="EMBL" id="TCU94476.1"/>
    </source>
</evidence>
<accession>A0A4R3URF0</accession>
<evidence type="ECO:0000313" key="7">
    <source>
        <dbReference type="Proteomes" id="UP000294692"/>
    </source>
</evidence>
<dbReference type="NCBIfam" id="TIGR01838">
    <property type="entry name" value="PHA_synth_I"/>
    <property type="match status" value="1"/>
</dbReference>
<proteinExistence type="predicted"/>
<keyword evidence="3" id="KW-0808">Transferase</keyword>
<dbReference type="AlphaFoldDB" id="A0A4R3URF0"/>